<protein>
    <submittedName>
        <fullName evidence="1">Uncharacterized protein</fullName>
    </submittedName>
</protein>
<proteinExistence type="predicted"/>
<accession>A0AAD6ILV8</accession>
<reference evidence="1" key="1">
    <citation type="journal article" date="2023" name="IMA Fungus">
        <title>Comparative genomic study of the Penicillium genus elucidates a diverse pangenome and 15 lateral gene transfer events.</title>
        <authorList>
            <person name="Petersen C."/>
            <person name="Sorensen T."/>
            <person name="Nielsen M.R."/>
            <person name="Sondergaard T.E."/>
            <person name="Sorensen J.L."/>
            <person name="Fitzpatrick D.A."/>
            <person name="Frisvad J.C."/>
            <person name="Nielsen K.L."/>
        </authorList>
    </citation>
    <scope>NUCLEOTIDE SEQUENCE</scope>
    <source>
        <strain evidence="1">IBT 15450</strain>
    </source>
</reference>
<name>A0AAD6ILV8_PENCN</name>
<organism evidence="1 2">
    <name type="scientific">Penicillium canescens</name>
    <dbReference type="NCBI Taxonomy" id="5083"/>
    <lineage>
        <taxon>Eukaryota</taxon>
        <taxon>Fungi</taxon>
        <taxon>Dikarya</taxon>
        <taxon>Ascomycota</taxon>
        <taxon>Pezizomycotina</taxon>
        <taxon>Eurotiomycetes</taxon>
        <taxon>Eurotiomycetidae</taxon>
        <taxon>Eurotiales</taxon>
        <taxon>Aspergillaceae</taxon>
        <taxon>Penicillium</taxon>
    </lineage>
</organism>
<dbReference type="Proteomes" id="UP001219568">
    <property type="component" value="Unassembled WGS sequence"/>
</dbReference>
<sequence>MDCSVFCVQSAIDLNGLVHETCYTNLASVWYYNVFSGSITLLAELYPPIVNIVTREALEVPWIGALDYLKPYSIVAERCAERMAMIRSKCLVAITT</sequence>
<evidence type="ECO:0000313" key="2">
    <source>
        <dbReference type="Proteomes" id="UP001219568"/>
    </source>
</evidence>
<comment type="caution">
    <text evidence="1">The sequence shown here is derived from an EMBL/GenBank/DDBJ whole genome shotgun (WGS) entry which is preliminary data.</text>
</comment>
<evidence type="ECO:0000313" key="1">
    <source>
        <dbReference type="EMBL" id="KAJ6056765.1"/>
    </source>
</evidence>
<gene>
    <name evidence="1" type="ORF">N7460_000039</name>
</gene>
<dbReference type="EMBL" id="JAQJZL010000001">
    <property type="protein sequence ID" value="KAJ6056765.1"/>
    <property type="molecule type" value="Genomic_DNA"/>
</dbReference>
<dbReference type="AlphaFoldDB" id="A0AAD6ILV8"/>
<reference evidence="1" key="2">
    <citation type="submission" date="2023-01" db="EMBL/GenBank/DDBJ databases">
        <authorList>
            <person name="Petersen C."/>
        </authorList>
    </citation>
    <scope>NUCLEOTIDE SEQUENCE</scope>
    <source>
        <strain evidence="1">IBT 15450</strain>
    </source>
</reference>
<keyword evidence="2" id="KW-1185">Reference proteome</keyword>